<sequence length="162" mass="18744">MIRRRQSTVYLFKNKPTFAQNRQAIYRGLAVRYRNARLSKRERLLARLSDEARVSSTKPAVTVEEDDPVSTDNSSGSPADSGNFKIWTSEMGPLPLDRRGRIPNEKTSGHEATNKSSFSHLHPQKRVWKIREQTNGYRRLVIDLPTRELRYATKHESTQTLY</sequence>
<gene>
    <name evidence="2" type="ORF">EVAR_57826_1</name>
</gene>
<proteinExistence type="predicted"/>
<dbReference type="Proteomes" id="UP000299102">
    <property type="component" value="Unassembled WGS sequence"/>
</dbReference>
<protein>
    <submittedName>
        <fullName evidence="2">Uncharacterized protein</fullName>
    </submittedName>
</protein>
<accession>A0A4C2A1C7</accession>
<name>A0A4C2A1C7_EUMVA</name>
<comment type="caution">
    <text evidence="2">The sequence shown here is derived from an EMBL/GenBank/DDBJ whole genome shotgun (WGS) entry which is preliminary data.</text>
</comment>
<feature type="compositionally biased region" description="Polar residues" evidence="1">
    <location>
        <begin position="70"/>
        <end position="80"/>
    </location>
</feature>
<evidence type="ECO:0000256" key="1">
    <source>
        <dbReference type="SAM" id="MobiDB-lite"/>
    </source>
</evidence>
<dbReference type="EMBL" id="BGZK01002308">
    <property type="protein sequence ID" value="GBP92775.1"/>
    <property type="molecule type" value="Genomic_DNA"/>
</dbReference>
<organism evidence="2 3">
    <name type="scientific">Eumeta variegata</name>
    <name type="common">Bagworm moth</name>
    <name type="synonym">Eumeta japonica</name>
    <dbReference type="NCBI Taxonomy" id="151549"/>
    <lineage>
        <taxon>Eukaryota</taxon>
        <taxon>Metazoa</taxon>
        <taxon>Ecdysozoa</taxon>
        <taxon>Arthropoda</taxon>
        <taxon>Hexapoda</taxon>
        <taxon>Insecta</taxon>
        <taxon>Pterygota</taxon>
        <taxon>Neoptera</taxon>
        <taxon>Endopterygota</taxon>
        <taxon>Lepidoptera</taxon>
        <taxon>Glossata</taxon>
        <taxon>Ditrysia</taxon>
        <taxon>Tineoidea</taxon>
        <taxon>Psychidae</taxon>
        <taxon>Oiketicinae</taxon>
        <taxon>Eumeta</taxon>
    </lineage>
</organism>
<feature type="region of interest" description="Disordered" evidence="1">
    <location>
        <begin position="55"/>
        <end position="120"/>
    </location>
</feature>
<evidence type="ECO:0000313" key="2">
    <source>
        <dbReference type="EMBL" id="GBP92775.1"/>
    </source>
</evidence>
<dbReference type="AlphaFoldDB" id="A0A4C2A1C7"/>
<evidence type="ECO:0000313" key="3">
    <source>
        <dbReference type="Proteomes" id="UP000299102"/>
    </source>
</evidence>
<feature type="compositionally biased region" description="Basic and acidic residues" evidence="1">
    <location>
        <begin position="96"/>
        <end position="113"/>
    </location>
</feature>
<reference evidence="2 3" key="1">
    <citation type="journal article" date="2019" name="Commun. Biol.">
        <title>The bagworm genome reveals a unique fibroin gene that provides high tensile strength.</title>
        <authorList>
            <person name="Kono N."/>
            <person name="Nakamura H."/>
            <person name="Ohtoshi R."/>
            <person name="Tomita M."/>
            <person name="Numata K."/>
            <person name="Arakawa K."/>
        </authorList>
    </citation>
    <scope>NUCLEOTIDE SEQUENCE [LARGE SCALE GENOMIC DNA]</scope>
</reference>
<keyword evidence="3" id="KW-1185">Reference proteome</keyword>